<evidence type="ECO:0000256" key="1">
    <source>
        <dbReference type="SAM" id="MobiDB-lite"/>
    </source>
</evidence>
<reference evidence="2" key="2">
    <citation type="submission" date="2020-11" db="EMBL/GenBank/DDBJ databases">
        <authorList>
            <person name="McCartney M.A."/>
            <person name="Auch B."/>
            <person name="Kono T."/>
            <person name="Mallez S."/>
            <person name="Becker A."/>
            <person name="Gohl D.M."/>
            <person name="Silverstein K.A.T."/>
            <person name="Koren S."/>
            <person name="Bechman K.B."/>
            <person name="Herman A."/>
            <person name="Abrahante J.E."/>
            <person name="Garbe J."/>
        </authorList>
    </citation>
    <scope>NUCLEOTIDE SEQUENCE</scope>
    <source>
        <strain evidence="2">Duluth1</strain>
        <tissue evidence="2">Whole animal</tissue>
    </source>
</reference>
<organism evidence="2 3">
    <name type="scientific">Dreissena polymorpha</name>
    <name type="common">Zebra mussel</name>
    <name type="synonym">Mytilus polymorpha</name>
    <dbReference type="NCBI Taxonomy" id="45954"/>
    <lineage>
        <taxon>Eukaryota</taxon>
        <taxon>Metazoa</taxon>
        <taxon>Spiralia</taxon>
        <taxon>Lophotrochozoa</taxon>
        <taxon>Mollusca</taxon>
        <taxon>Bivalvia</taxon>
        <taxon>Autobranchia</taxon>
        <taxon>Heteroconchia</taxon>
        <taxon>Euheterodonta</taxon>
        <taxon>Imparidentia</taxon>
        <taxon>Neoheterodontei</taxon>
        <taxon>Myida</taxon>
        <taxon>Dreissenoidea</taxon>
        <taxon>Dreissenidae</taxon>
        <taxon>Dreissena</taxon>
    </lineage>
</organism>
<feature type="region of interest" description="Disordered" evidence="1">
    <location>
        <begin position="1"/>
        <end position="26"/>
    </location>
</feature>
<name>A0A9D4DAX4_DREPO</name>
<evidence type="ECO:0000313" key="3">
    <source>
        <dbReference type="Proteomes" id="UP000828390"/>
    </source>
</evidence>
<keyword evidence="3" id="KW-1185">Reference proteome</keyword>
<dbReference type="AlphaFoldDB" id="A0A9D4DAX4"/>
<reference evidence="2" key="1">
    <citation type="journal article" date="2019" name="bioRxiv">
        <title>The Genome of the Zebra Mussel, Dreissena polymorpha: A Resource for Invasive Species Research.</title>
        <authorList>
            <person name="McCartney M.A."/>
            <person name="Auch B."/>
            <person name="Kono T."/>
            <person name="Mallez S."/>
            <person name="Zhang Y."/>
            <person name="Obille A."/>
            <person name="Becker A."/>
            <person name="Abrahante J.E."/>
            <person name="Garbe J."/>
            <person name="Badalamenti J.P."/>
            <person name="Herman A."/>
            <person name="Mangelson H."/>
            <person name="Liachko I."/>
            <person name="Sullivan S."/>
            <person name="Sone E.D."/>
            <person name="Koren S."/>
            <person name="Silverstein K.A.T."/>
            <person name="Beckman K.B."/>
            <person name="Gohl D.M."/>
        </authorList>
    </citation>
    <scope>NUCLEOTIDE SEQUENCE</scope>
    <source>
        <strain evidence="2">Duluth1</strain>
        <tissue evidence="2">Whole animal</tissue>
    </source>
</reference>
<gene>
    <name evidence="2" type="ORF">DPMN_048950</name>
</gene>
<dbReference type="Proteomes" id="UP000828390">
    <property type="component" value="Unassembled WGS sequence"/>
</dbReference>
<proteinExistence type="predicted"/>
<comment type="caution">
    <text evidence="2">The sequence shown here is derived from an EMBL/GenBank/DDBJ whole genome shotgun (WGS) entry which is preliminary data.</text>
</comment>
<protein>
    <submittedName>
        <fullName evidence="2">Uncharacterized protein</fullName>
    </submittedName>
</protein>
<accession>A0A9D4DAX4</accession>
<sequence length="119" mass="13874">MLKLAQTDQRTDQQTDQRTDQQTGQKQYVPHYYSYMSLNTTATSDAKCEQQYLVSLEEIKKRSQDQYKTSDLLIARQTPYPLHHCDNENIQNVGYDPPAKICSRNWNGSGTVLEHQEQF</sequence>
<feature type="compositionally biased region" description="Basic and acidic residues" evidence="1">
    <location>
        <begin position="9"/>
        <end position="19"/>
    </location>
</feature>
<dbReference type="EMBL" id="JAIWYP010000011">
    <property type="protein sequence ID" value="KAH3742213.1"/>
    <property type="molecule type" value="Genomic_DNA"/>
</dbReference>
<evidence type="ECO:0000313" key="2">
    <source>
        <dbReference type="EMBL" id="KAH3742213.1"/>
    </source>
</evidence>